<evidence type="ECO:0000256" key="2">
    <source>
        <dbReference type="ARBA" id="ARBA00022475"/>
    </source>
</evidence>
<organism evidence="9 10">
    <name type="scientific">Pseudoluteimonas lycopersici</name>
    <dbReference type="NCBI Taxonomy" id="1324796"/>
    <lineage>
        <taxon>Bacteria</taxon>
        <taxon>Pseudomonadati</taxon>
        <taxon>Pseudomonadota</taxon>
        <taxon>Gammaproteobacteria</taxon>
        <taxon>Lysobacterales</taxon>
        <taxon>Lysobacteraceae</taxon>
        <taxon>Pseudoluteimonas</taxon>
    </lineage>
</organism>
<dbReference type="Proteomes" id="UP000315891">
    <property type="component" value="Chromosome"/>
</dbReference>
<comment type="subcellular location">
    <subcellularLocation>
        <location evidence="1">Cell membrane</location>
        <topology evidence="1">Multi-pass membrane protein</topology>
    </subcellularLocation>
</comment>
<evidence type="ECO:0000256" key="3">
    <source>
        <dbReference type="ARBA" id="ARBA00022692"/>
    </source>
</evidence>
<reference evidence="9 10" key="1">
    <citation type="submission" date="2019-07" db="EMBL/GenBank/DDBJ databases">
        <title>Lysobacter weifangensis sp. nov., isolated from bensulfuron-methyl contaminated farmland soil.</title>
        <authorList>
            <person name="Zhao H."/>
        </authorList>
    </citation>
    <scope>NUCLEOTIDE SEQUENCE [LARGE SCALE GENOMIC DNA]</scope>
    <source>
        <strain evidence="9 10">CC-Bw-6</strain>
    </source>
</reference>
<keyword evidence="2" id="KW-1003">Cell membrane</keyword>
<dbReference type="InterPro" id="IPR025857">
    <property type="entry name" value="MacB_PCD"/>
</dbReference>
<feature type="domain" description="ABC3 transporter permease C-terminal" evidence="7">
    <location>
        <begin position="264"/>
        <end position="379"/>
    </location>
</feature>
<evidence type="ECO:0000256" key="1">
    <source>
        <dbReference type="ARBA" id="ARBA00004651"/>
    </source>
</evidence>
<evidence type="ECO:0000256" key="6">
    <source>
        <dbReference type="SAM" id="Phobius"/>
    </source>
</evidence>
<name>A0A516V717_9GAMM</name>
<proteinExistence type="predicted"/>
<feature type="transmembrane region" description="Helical" evidence="6">
    <location>
        <begin position="257"/>
        <end position="277"/>
    </location>
</feature>
<keyword evidence="3 6" id="KW-0812">Transmembrane</keyword>
<dbReference type="EMBL" id="CP041742">
    <property type="protein sequence ID" value="QDQ74312.1"/>
    <property type="molecule type" value="Genomic_DNA"/>
</dbReference>
<dbReference type="Pfam" id="PF12704">
    <property type="entry name" value="MacB_PCD"/>
    <property type="match status" value="1"/>
</dbReference>
<dbReference type="GO" id="GO:0005886">
    <property type="term" value="C:plasma membrane"/>
    <property type="evidence" value="ECO:0007669"/>
    <property type="project" value="UniProtKB-SubCell"/>
</dbReference>
<feature type="transmembrane region" description="Helical" evidence="6">
    <location>
        <begin position="351"/>
        <end position="372"/>
    </location>
</feature>
<dbReference type="RefSeq" id="WP_143879821.1">
    <property type="nucleotide sequence ID" value="NZ_BAABLZ010000001.1"/>
</dbReference>
<evidence type="ECO:0000259" key="8">
    <source>
        <dbReference type="Pfam" id="PF12704"/>
    </source>
</evidence>
<dbReference type="Pfam" id="PF02687">
    <property type="entry name" value="FtsX"/>
    <property type="match status" value="1"/>
</dbReference>
<evidence type="ECO:0000313" key="9">
    <source>
        <dbReference type="EMBL" id="QDQ74312.1"/>
    </source>
</evidence>
<accession>A0A516V717</accession>
<dbReference type="PANTHER" id="PTHR43738">
    <property type="entry name" value="ABC TRANSPORTER, MEMBRANE PROTEIN"/>
    <property type="match status" value="1"/>
</dbReference>
<feature type="transmembrane region" description="Helical" evidence="6">
    <location>
        <begin position="304"/>
        <end position="331"/>
    </location>
</feature>
<evidence type="ECO:0000313" key="10">
    <source>
        <dbReference type="Proteomes" id="UP000315891"/>
    </source>
</evidence>
<dbReference type="OrthoDB" id="9775474at2"/>
<evidence type="ECO:0000259" key="7">
    <source>
        <dbReference type="Pfam" id="PF02687"/>
    </source>
</evidence>
<sequence>MKYLHLIWAALFRSKTRTMLTLLSVVAAFLLFGMLDSVRVAFNSGGNLAGSKRLVVASRLSITQMLPYSLLQQIETVPGVKRVGYAAWFGGIYRDPKNFFPNFSVSPNYFDMYPEYVLSPAQKAAFEADRTGAIVGESLAKRNGWKLGDTVPLQATIFPQKDGSNAWPLKIDGIFTVKDAKRKGEENQLWFHWKYFDEANQYVNGRVGWYIVELADVNQADRVGAAIDAISANSDHETKTQTEEAFNQSFAKQFADIGLIVTAIMAAVFFTLLLLTGNTMAQAVRERIPELAVLKTIGFSNRSVLWLVLAEAMLLVVLGGLIGLGLAALLMPIVSASSGGMIQLPTVLPQTWLLGIALMLVIGAIVGALPALRAMRLNIVDALAGR</sequence>
<evidence type="ECO:0000256" key="5">
    <source>
        <dbReference type="ARBA" id="ARBA00023136"/>
    </source>
</evidence>
<keyword evidence="5 6" id="KW-0472">Membrane</keyword>
<gene>
    <name evidence="9" type="ORF">FNZ56_10680</name>
</gene>
<dbReference type="InterPro" id="IPR051125">
    <property type="entry name" value="ABC-4/HrtB_transporter"/>
</dbReference>
<feature type="domain" description="MacB-like periplasmic core" evidence="8">
    <location>
        <begin position="23"/>
        <end position="229"/>
    </location>
</feature>
<dbReference type="PANTHER" id="PTHR43738:SF3">
    <property type="entry name" value="ABC TRANSPORTER PERMEASE"/>
    <property type="match status" value="1"/>
</dbReference>
<evidence type="ECO:0000256" key="4">
    <source>
        <dbReference type="ARBA" id="ARBA00022989"/>
    </source>
</evidence>
<keyword evidence="4 6" id="KW-1133">Transmembrane helix</keyword>
<keyword evidence="10" id="KW-1185">Reference proteome</keyword>
<protein>
    <submittedName>
        <fullName evidence="9">FtsX-like permease family protein</fullName>
    </submittedName>
</protein>
<dbReference type="AlphaFoldDB" id="A0A516V717"/>
<dbReference type="InterPro" id="IPR003838">
    <property type="entry name" value="ABC3_permease_C"/>
</dbReference>